<accession>A0AAD2HFG4</accession>
<organism evidence="2 3">
    <name type="scientific">Mycena citricolor</name>
    <dbReference type="NCBI Taxonomy" id="2018698"/>
    <lineage>
        <taxon>Eukaryota</taxon>
        <taxon>Fungi</taxon>
        <taxon>Dikarya</taxon>
        <taxon>Basidiomycota</taxon>
        <taxon>Agaricomycotina</taxon>
        <taxon>Agaricomycetes</taxon>
        <taxon>Agaricomycetidae</taxon>
        <taxon>Agaricales</taxon>
        <taxon>Marasmiineae</taxon>
        <taxon>Mycenaceae</taxon>
        <taxon>Mycena</taxon>
    </lineage>
</organism>
<dbReference type="Proteomes" id="UP001295794">
    <property type="component" value="Unassembled WGS sequence"/>
</dbReference>
<dbReference type="AlphaFoldDB" id="A0AAD2HFG4"/>
<reference evidence="2" key="1">
    <citation type="submission" date="2023-11" db="EMBL/GenBank/DDBJ databases">
        <authorList>
            <person name="De Vega J J."/>
            <person name="De Vega J J."/>
        </authorList>
    </citation>
    <scope>NUCLEOTIDE SEQUENCE</scope>
</reference>
<sequence>MTSSSPLSGTNFNPFETHPFTSYTSNTSLGHASASQKQRHESSTRLATHSSSPTKPVFTAAYRLEASPPELSEVLKKKRPQEWNL</sequence>
<protein>
    <submittedName>
        <fullName evidence="2">Uncharacterized protein</fullName>
    </submittedName>
</protein>
<evidence type="ECO:0000256" key="1">
    <source>
        <dbReference type="SAM" id="MobiDB-lite"/>
    </source>
</evidence>
<feature type="region of interest" description="Disordered" evidence="1">
    <location>
        <begin position="1"/>
        <end position="57"/>
    </location>
</feature>
<evidence type="ECO:0000313" key="2">
    <source>
        <dbReference type="EMBL" id="CAK5273874.1"/>
    </source>
</evidence>
<proteinExistence type="predicted"/>
<gene>
    <name evidence="2" type="ORF">MYCIT1_LOCUS20653</name>
</gene>
<feature type="compositionally biased region" description="Polar residues" evidence="1">
    <location>
        <begin position="44"/>
        <end position="54"/>
    </location>
</feature>
<comment type="caution">
    <text evidence="2">The sequence shown here is derived from an EMBL/GenBank/DDBJ whole genome shotgun (WGS) entry which is preliminary data.</text>
</comment>
<dbReference type="EMBL" id="CAVNYO010000399">
    <property type="protein sequence ID" value="CAK5273874.1"/>
    <property type="molecule type" value="Genomic_DNA"/>
</dbReference>
<name>A0AAD2HFG4_9AGAR</name>
<keyword evidence="3" id="KW-1185">Reference proteome</keyword>
<evidence type="ECO:0000313" key="3">
    <source>
        <dbReference type="Proteomes" id="UP001295794"/>
    </source>
</evidence>
<feature type="compositionally biased region" description="Polar residues" evidence="1">
    <location>
        <begin position="1"/>
        <end position="36"/>
    </location>
</feature>